<proteinExistence type="predicted"/>
<dbReference type="GO" id="GO:0003676">
    <property type="term" value="F:nucleic acid binding"/>
    <property type="evidence" value="ECO:0007669"/>
    <property type="project" value="InterPro"/>
</dbReference>
<dbReference type="GO" id="GO:0008270">
    <property type="term" value="F:zinc ion binding"/>
    <property type="evidence" value="ECO:0007669"/>
    <property type="project" value="InterPro"/>
</dbReference>
<name>A0A2L0PU71_ALCXX</name>
<evidence type="ECO:0000259" key="1">
    <source>
        <dbReference type="SMART" id="SM00507"/>
    </source>
</evidence>
<organism evidence="2 3">
    <name type="scientific">Alcaligenes xylosoxydans xylosoxydans</name>
    <name type="common">Achromobacter xylosoxidans</name>
    <dbReference type="NCBI Taxonomy" id="85698"/>
    <lineage>
        <taxon>Bacteria</taxon>
        <taxon>Pseudomonadati</taxon>
        <taxon>Pseudomonadota</taxon>
        <taxon>Betaproteobacteria</taxon>
        <taxon>Burkholderiales</taxon>
        <taxon>Alcaligenaceae</taxon>
        <taxon>Achromobacter</taxon>
    </lineage>
</organism>
<protein>
    <recommendedName>
        <fullName evidence="1">HNH nuclease domain-containing protein</fullName>
    </recommendedName>
</protein>
<evidence type="ECO:0000313" key="3">
    <source>
        <dbReference type="Proteomes" id="UP000060602"/>
    </source>
</evidence>
<accession>A0A2L0PU71</accession>
<dbReference type="EMBL" id="CP014060">
    <property type="protein sequence ID" value="AUZ18271.1"/>
    <property type="molecule type" value="Genomic_DNA"/>
</dbReference>
<dbReference type="InterPro" id="IPR003615">
    <property type="entry name" value="HNH_nuc"/>
</dbReference>
<dbReference type="Proteomes" id="UP000060602">
    <property type="component" value="Chromosome"/>
</dbReference>
<dbReference type="Pfam" id="PF01844">
    <property type="entry name" value="HNH"/>
    <property type="match status" value="1"/>
</dbReference>
<feature type="domain" description="HNH nuclease" evidence="1">
    <location>
        <begin position="165"/>
        <end position="225"/>
    </location>
</feature>
<dbReference type="GO" id="GO:0004519">
    <property type="term" value="F:endonuclease activity"/>
    <property type="evidence" value="ECO:0007669"/>
    <property type="project" value="InterPro"/>
</dbReference>
<dbReference type="SMART" id="SM00507">
    <property type="entry name" value="HNHc"/>
    <property type="match status" value="1"/>
</dbReference>
<gene>
    <name evidence="2" type="ORF">AL504_31820</name>
</gene>
<dbReference type="CDD" id="cd00085">
    <property type="entry name" value="HNHc"/>
    <property type="match status" value="1"/>
</dbReference>
<dbReference type="AlphaFoldDB" id="A0A2L0PU71"/>
<dbReference type="Gene3D" id="1.10.30.50">
    <property type="match status" value="1"/>
</dbReference>
<reference evidence="3" key="1">
    <citation type="submission" date="2015-12" db="EMBL/GenBank/DDBJ databases">
        <title>FDA dAtabase for Regulatory Grade micrObial Sequences (FDA-ARGOS): Supporting development and validation of Infectious Disease Dx tests.</title>
        <authorList>
            <person name="Case J."/>
            <person name="Tallon L."/>
            <person name="Sadzewicz L."/>
            <person name="Sengamalay N."/>
            <person name="Ott S."/>
            <person name="Godinez A."/>
            <person name="Nagaraj S."/>
            <person name="Nadendla S."/>
            <person name="Sichtig H."/>
        </authorList>
    </citation>
    <scope>NUCLEOTIDE SEQUENCE [LARGE SCALE GENOMIC DNA]</scope>
    <source>
        <strain evidence="3">FDAARGOS_147</strain>
    </source>
</reference>
<evidence type="ECO:0000313" key="2">
    <source>
        <dbReference type="EMBL" id="AUZ18271.1"/>
    </source>
</evidence>
<dbReference type="InterPro" id="IPR002711">
    <property type="entry name" value="HNH"/>
</dbReference>
<sequence>MFVLPSAGAPALVVIKATLSGGAYANEWLEPSLRLKYYFKAITRNGRQEFGEHFKANAAILQNPSIPILTFVRPSDSTPFTYQGTFAYAGHHAEPDGSRWFELALCDSQPTEVVAELGFLENELTGRVAAALASSRTDRLARLEAAPKRPPRVIVRATAFIRNADVIVEVLERAQGHCEECKEPAPFISRAKNEPYLEVHHKVRLADGGDDTVENAVALCPNCHRKLHFG</sequence>